<dbReference type="SUPFAM" id="SSF75304">
    <property type="entry name" value="Amidase signature (AS) enzymes"/>
    <property type="match status" value="1"/>
</dbReference>
<dbReference type="OrthoDB" id="5175573at2"/>
<dbReference type="PANTHER" id="PTHR11895:SF7">
    <property type="entry name" value="GLUTAMYL-TRNA(GLN) AMIDOTRANSFERASE SUBUNIT A, MITOCHONDRIAL"/>
    <property type="match status" value="1"/>
</dbReference>
<dbReference type="Gene3D" id="3.90.1300.10">
    <property type="entry name" value="Amidase signature (AS) domain"/>
    <property type="match status" value="1"/>
</dbReference>
<evidence type="ECO:0000256" key="3">
    <source>
        <dbReference type="ARBA" id="ARBA00012922"/>
    </source>
</evidence>
<reference evidence="5 6" key="1">
    <citation type="submission" date="2015-05" db="EMBL/GenBank/DDBJ databases">
        <title>Complete genome sequence of Corynebacterium epidermidicanis DSM 45586, isolated from the skin of a dog suffering from pruritus.</title>
        <authorList>
            <person name="Ruckert C."/>
            <person name="Albersmeier A."/>
            <person name="Winkler A."/>
            <person name="Tauch A."/>
        </authorList>
    </citation>
    <scope>NUCLEOTIDE SEQUENCE [LARGE SCALE GENOMIC DNA]</scope>
    <source>
        <strain evidence="5 6">DSM 45586</strain>
    </source>
</reference>
<dbReference type="Pfam" id="PF01425">
    <property type="entry name" value="Amidase"/>
    <property type="match status" value="1"/>
</dbReference>
<dbReference type="STRING" id="1050174.CEPID_11745"/>
<dbReference type="GO" id="GO:0004040">
    <property type="term" value="F:amidase activity"/>
    <property type="evidence" value="ECO:0007669"/>
    <property type="project" value="UniProtKB-EC"/>
</dbReference>
<evidence type="ECO:0000259" key="4">
    <source>
        <dbReference type="Pfam" id="PF01425"/>
    </source>
</evidence>
<comment type="catalytic activity">
    <reaction evidence="1">
        <text>a monocarboxylic acid amide + H2O = a monocarboxylate + NH4(+)</text>
        <dbReference type="Rhea" id="RHEA:12020"/>
        <dbReference type="ChEBI" id="CHEBI:15377"/>
        <dbReference type="ChEBI" id="CHEBI:28938"/>
        <dbReference type="ChEBI" id="CHEBI:35757"/>
        <dbReference type="ChEBI" id="CHEBI:83628"/>
        <dbReference type="EC" id="3.5.1.4"/>
    </reaction>
</comment>
<comment type="similarity">
    <text evidence="2">Belongs to the amidase family.</text>
</comment>
<dbReference type="EC" id="3.5.1.4" evidence="3"/>
<proteinExistence type="inferred from homology"/>
<evidence type="ECO:0000256" key="1">
    <source>
        <dbReference type="ARBA" id="ARBA00001311"/>
    </source>
</evidence>
<keyword evidence="6" id="KW-1185">Reference proteome</keyword>
<accession>A0A0G3GZE6</accession>
<dbReference type="PROSITE" id="PS00571">
    <property type="entry name" value="AMIDASES"/>
    <property type="match status" value="1"/>
</dbReference>
<dbReference type="GO" id="GO:0016740">
    <property type="term" value="F:transferase activity"/>
    <property type="evidence" value="ECO:0007669"/>
    <property type="project" value="UniProtKB-KW"/>
</dbReference>
<evidence type="ECO:0000313" key="6">
    <source>
        <dbReference type="Proteomes" id="UP000035368"/>
    </source>
</evidence>
<dbReference type="InterPro" id="IPR023631">
    <property type="entry name" value="Amidase_dom"/>
</dbReference>
<dbReference type="EMBL" id="CP011541">
    <property type="protein sequence ID" value="AKK04177.1"/>
    <property type="molecule type" value="Genomic_DNA"/>
</dbReference>
<dbReference type="RefSeq" id="WP_047241059.1">
    <property type="nucleotide sequence ID" value="NZ_CP011541.1"/>
</dbReference>
<name>A0A0G3GZE6_9CORY</name>
<dbReference type="KEGG" id="cei:CEPID_11745"/>
<evidence type="ECO:0000256" key="2">
    <source>
        <dbReference type="ARBA" id="ARBA00009199"/>
    </source>
</evidence>
<gene>
    <name evidence="5" type="ORF">CEPID_11745</name>
</gene>
<dbReference type="PANTHER" id="PTHR11895">
    <property type="entry name" value="TRANSAMIDASE"/>
    <property type="match status" value="1"/>
</dbReference>
<dbReference type="InterPro" id="IPR020556">
    <property type="entry name" value="Amidase_CS"/>
</dbReference>
<feature type="domain" description="Amidase" evidence="4">
    <location>
        <begin position="34"/>
        <end position="160"/>
    </location>
</feature>
<sequence length="378" mass="39049">MLRDQLEEFFDAALGEPAFAHLAPELAFRRLSAGLPSGRLSGLLLPIKDLTPVAGMPCSYGSASRVVWQESDPIVLELERQGAVIVGKTATSELGMTAYTEPVGLPAPSWQGHTPGGSSGGAAVAVASGLVRIAHGSDGGGSLRVPAAACGVVGYKPPHNSAGGKLTAQGFISRTVADQAFIHDLPLAPLGRPLRVGVLLTPLHGSGSVSPAWRSAAIAAADALSDLGHSVVEVAPAYGPEPFEAFSDVLAGMCRRITGSASPIVSWLRARGLALPEARHAEALAVFESVPAQVLHAWPFDVLLTPTLAFDPPSVGYFSSLAPADDFAEQTRWTPWATLCNITGWAGISIPFGGRSVHLSALRSSPAELLTLAAELGA</sequence>
<dbReference type="PATRIC" id="fig|1050174.4.peg.2371"/>
<dbReference type="Proteomes" id="UP000035368">
    <property type="component" value="Chromosome"/>
</dbReference>
<dbReference type="InterPro" id="IPR036928">
    <property type="entry name" value="AS_sf"/>
</dbReference>
<dbReference type="InterPro" id="IPR000120">
    <property type="entry name" value="Amidase"/>
</dbReference>
<evidence type="ECO:0000313" key="5">
    <source>
        <dbReference type="EMBL" id="AKK04177.1"/>
    </source>
</evidence>
<organism evidence="5 6">
    <name type="scientific">Corynebacterium epidermidicanis</name>
    <dbReference type="NCBI Taxonomy" id="1050174"/>
    <lineage>
        <taxon>Bacteria</taxon>
        <taxon>Bacillati</taxon>
        <taxon>Actinomycetota</taxon>
        <taxon>Actinomycetes</taxon>
        <taxon>Mycobacteriales</taxon>
        <taxon>Corynebacteriaceae</taxon>
        <taxon>Corynebacterium</taxon>
    </lineage>
</organism>
<dbReference type="AlphaFoldDB" id="A0A0G3GZE6"/>
<protein>
    <recommendedName>
        <fullName evidence="3">amidase</fullName>
        <ecNumber evidence="3">3.5.1.4</ecNumber>
    </recommendedName>
</protein>
<keyword evidence="5" id="KW-0808">Transferase</keyword>